<keyword evidence="3" id="KW-1185">Reference proteome</keyword>
<organism evidence="1 3">
    <name type="scientific">Trichuris suis</name>
    <name type="common">pig whipworm</name>
    <dbReference type="NCBI Taxonomy" id="68888"/>
    <lineage>
        <taxon>Eukaryota</taxon>
        <taxon>Metazoa</taxon>
        <taxon>Ecdysozoa</taxon>
        <taxon>Nematoda</taxon>
        <taxon>Enoplea</taxon>
        <taxon>Dorylaimia</taxon>
        <taxon>Trichinellida</taxon>
        <taxon>Trichuridae</taxon>
        <taxon>Trichuris</taxon>
    </lineage>
</organism>
<evidence type="ECO:0000313" key="3">
    <source>
        <dbReference type="Proteomes" id="UP000030764"/>
    </source>
</evidence>
<accession>A0A085LU25</accession>
<dbReference type="EMBL" id="KL363293">
    <property type="protein sequence ID" value="KFD48471.1"/>
    <property type="molecule type" value="Genomic_DNA"/>
</dbReference>
<gene>
    <name evidence="1" type="ORF">M513_10689</name>
    <name evidence="2" type="ORF">M513_10693</name>
</gene>
<reference evidence="1 3" key="1">
    <citation type="journal article" date="2014" name="Nat. Genet.">
        <title>Genome and transcriptome of the porcine whipworm Trichuris suis.</title>
        <authorList>
            <person name="Jex A.R."/>
            <person name="Nejsum P."/>
            <person name="Schwarz E.M."/>
            <person name="Hu L."/>
            <person name="Young N.D."/>
            <person name="Hall R.S."/>
            <person name="Korhonen P.K."/>
            <person name="Liao S."/>
            <person name="Thamsborg S."/>
            <person name="Xia J."/>
            <person name="Xu P."/>
            <person name="Wang S."/>
            <person name="Scheerlinck J.P."/>
            <person name="Hofmann A."/>
            <person name="Sternberg P.W."/>
            <person name="Wang J."/>
            <person name="Gasser R.B."/>
        </authorList>
    </citation>
    <scope>NUCLEOTIDE SEQUENCE [LARGE SCALE GENOMIC DNA]</scope>
    <source>
        <strain evidence="1">DCEP-RM93M</strain>
    </source>
</reference>
<evidence type="ECO:0000313" key="1">
    <source>
        <dbReference type="EMBL" id="KFD48471.1"/>
    </source>
</evidence>
<dbReference type="Proteomes" id="UP000030764">
    <property type="component" value="Unassembled WGS sequence"/>
</dbReference>
<name>A0A085LU25_9BILA</name>
<proteinExistence type="predicted"/>
<evidence type="ECO:0000313" key="2">
    <source>
        <dbReference type="EMBL" id="KFD48475.1"/>
    </source>
</evidence>
<protein>
    <submittedName>
        <fullName evidence="1">Uncharacterized protein</fullName>
    </submittedName>
</protein>
<dbReference type="AlphaFoldDB" id="A0A085LU25"/>
<dbReference type="EMBL" id="KL363293">
    <property type="protein sequence ID" value="KFD48475.1"/>
    <property type="molecule type" value="Genomic_DNA"/>
</dbReference>
<sequence>MDAGDASDLDGCNRRMTAKMTSNASSEAVNHFLHVNSQRRNGGVRLTAETPVSKPLIRNHGSPKTDVLPSDGQQGLRRSVLHGYNKGSASFLACASEDPLLWVPLASVILALGEQGLMKLHGPRRPSKLHRRFSQCFGCDLLQGSQPCEQYYTFPKTIAT</sequence>